<keyword evidence="1" id="KW-0732">Signal</keyword>
<dbReference type="Proteomes" id="UP000663879">
    <property type="component" value="Unassembled WGS sequence"/>
</dbReference>
<feature type="chain" id="PRO_5032282612" description="Ricin B lectin domain-containing protein" evidence="1">
    <location>
        <begin position="22"/>
        <end position="324"/>
    </location>
</feature>
<sequence>MFFLIYLVVFCLILVENVCYCWPVKEYKSVRNSWHREYFGNPERITAFIVCKINEDCTITQTYTHTVTHSFSIGLDLGVKPGELFTLAGIKLNYQISFSDATATSYAIKLKRNSVGALYFTPRLFEFGGFYSRTIYTYGLDGYHENTKDGDFKITTPTLVGNSADGKWEIRYFDVNWNQFWTWEDKGNGYFRIVNRRSGKCLDVDDHRVNTNGAIIQQWSCHNYDNQLWFKWYRYDNNKDGTFHIVNKKSRKCIDVPRWDRNNGVRIHQWQCLDQPNQKWQLHSNGLKNLNSEKCLDLPDLESYEQGARIQQWECVYVEKDHKY</sequence>
<dbReference type="AlphaFoldDB" id="A0A813XTS4"/>
<dbReference type="Pfam" id="PF14200">
    <property type="entry name" value="RicinB_lectin_2"/>
    <property type="match status" value="1"/>
</dbReference>
<dbReference type="PROSITE" id="PS50231">
    <property type="entry name" value="RICIN_B_LECTIN"/>
    <property type="match status" value="1"/>
</dbReference>
<evidence type="ECO:0000313" key="4">
    <source>
        <dbReference type="Proteomes" id="UP000663879"/>
    </source>
</evidence>
<protein>
    <recommendedName>
        <fullName evidence="2">Ricin B lectin domain-containing protein</fullName>
    </recommendedName>
</protein>
<feature type="domain" description="Ricin B lectin" evidence="2">
    <location>
        <begin position="188"/>
        <end position="316"/>
    </location>
</feature>
<dbReference type="Gene3D" id="2.80.10.50">
    <property type="match status" value="2"/>
</dbReference>
<dbReference type="CDD" id="cd00161">
    <property type="entry name" value="beta-trefoil_Ricin-like"/>
    <property type="match status" value="1"/>
</dbReference>
<evidence type="ECO:0000313" key="3">
    <source>
        <dbReference type="EMBL" id="CAF0871738.1"/>
    </source>
</evidence>
<evidence type="ECO:0000256" key="1">
    <source>
        <dbReference type="SAM" id="SignalP"/>
    </source>
</evidence>
<dbReference type="SUPFAM" id="SSF50370">
    <property type="entry name" value="Ricin B-like lectins"/>
    <property type="match status" value="1"/>
</dbReference>
<comment type="caution">
    <text evidence="3">The sequence shown here is derived from an EMBL/GenBank/DDBJ whole genome shotgun (WGS) entry which is preliminary data.</text>
</comment>
<dbReference type="InterPro" id="IPR000772">
    <property type="entry name" value="Ricin_B_lectin"/>
</dbReference>
<dbReference type="EMBL" id="CAJNOC010001525">
    <property type="protein sequence ID" value="CAF0871738.1"/>
    <property type="molecule type" value="Genomic_DNA"/>
</dbReference>
<reference evidence="3" key="1">
    <citation type="submission" date="2021-02" db="EMBL/GenBank/DDBJ databases">
        <authorList>
            <person name="Nowell W R."/>
        </authorList>
    </citation>
    <scope>NUCLEOTIDE SEQUENCE</scope>
    <source>
        <strain evidence="3">Ploen Becks lab</strain>
    </source>
</reference>
<accession>A0A813XTS4</accession>
<organism evidence="3 4">
    <name type="scientific">Brachionus calyciflorus</name>
    <dbReference type="NCBI Taxonomy" id="104777"/>
    <lineage>
        <taxon>Eukaryota</taxon>
        <taxon>Metazoa</taxon>
        <taxon>Spiralia</taxon>
        <taxon>Gnathifera</taxon>
        <taxon>Rotifera</taxon>
        <taxon>Eurotatoria</taxon>
        <taxon>Monogononta</taxon>
        <taxon>Pseudotrocha</taxon>
        <taxon>Ploima</taxon>
        <taxon>Brachionidae</taxon>
        <taxon>Brachionus</taxon>
    </lineage>
</organism>
<evidence type="ECO:0000259" key="2">
    <source>
        <dbReference type="SMART" id="SM00458"/>
    </source>
</evidence>
<dbReference type="SMART" id="SM00458">
    <property type="entry name" value="RICIN"/>
    <property type="match status" value="1"/>
</dbReference>
<keyword evidence="4" id="KW-1185">Reference proteome</keyword>
<feature type="signal peptide" evidence="1">
    <location>
        <begin position="1"/>
        <end position="21"/>
    </location>
</feature>
<dbReference type="InterPro" id="IPR035992">
    <property type="entry name" value="Ricin_B-like_lectins"/>
</dbReference>
<proteinExistence type="predicted"/>
<name>A0A813XTS4_9BILA</name>
<dbReference type="OrthoDB" id="6770063at2759"/>
<gene>
    <name evidence="3" type="ORF">OXX778_LOCUS9967</name>
</gene>